<evidence type="ECO:0000259" key="7">
    <source>
        <dbReference type="Pfam" id="PF13396"/>
    </source>
</evidence>
<comment type="caution">
    <text evidence="8">The sequence shown here is derived from an EMBL/GenBank/DDBJ whole genome shotgun (WGS) entry which is preliminary data.</text>
</comment>
<comment type="subcellular location">
    <subcellularLocation>
        <location evidence="1">Cell membrane</location>
        <topology evidence="1">Multi-pass membrane protein</topology>
    </subcellularLocation>
</comment>
<keyword evidence="4 6" id="KW-1133">Transmembrane helix</keyword>
<evidence type="ECO:0000256" key="3">
    <source>
        <dbReference type="ARBA" id="ARBA00022692"/>
    </source>
</evidence>
<keyword evidence="9" id="KW-1185">Reference proteome</keyword>
<name>A0A4Y8IDC1_9BACI</name>
<protein>
    <submittedName>
        <fullName evidence="8">Transcriptional regulator</fullName>
    </submittedName>
</protein>
<reference evidence="8 9" key="1">
    <citation type="submission" date="2019-03" db="EMBL/GenBank/DDBJ databases">
        <authorList>
            <person name="He R.-H."/>
        </authorList>
    </citation>
    <scope>NUCLEOTIDE SEQUENCE [LARGE SCALE GENOMIC DNA]</scope>
    <source>
        <strain evidence="9">SH 714</strain>
    </source>
</reference>
<evidence type="ECO:0000256" key="4">
    <source>
        <dbReference type="ARBA" id="ARBA00022989"/>
    </source>
</evidence>
<dbReference type="Pfam" id="PF13396">
    <property type="entry name" value="PLDc_N"/>
    <property type="match status" value="1"/>
</dbReference>
<dbReference type="GO" id="GO:0005886">
    <property type="term" value="C:plasma membrane"/>
    <property type="evidence" value="ECO:0007669"/>
    <property type="project" value="UniProtKB-SubCell"/>
</dbReference>
<keyword evidence="2" id="KW-1003">Cell membrane</keyword>
<evidence type="ECO:0000256" key="2">
    <source>
        <dbReference type="ARBA" id="ARBA00022475"/>
    </source>
</evidence>
<dbReference type="RefSeq" id="WP_134341317.1">
    <property type="nucleotide sequence ID" value="NZ_SOPW01000021.1"/>
</dbReference>
<evidence type="ECO:0000313" key="9">
    <source>
        <dbReference type="Proteomes" id="UP000297975"/>
    </source>
</evidence>
<evidence type="ECO:0000256" key="5">
    <source>
        <dbReference type="ARBA" id="ARBA00023136"/>
    </source>
</evidence>
<dbReference type="AlphaFoldDB" id="A0A4Y8IDC1"/>
<dbReference type="EMBL" id="SOPW01000021">
    <property type="protein sequence ID" value="TFB13890.1"/>
    <property type="molecule type" value="Genomic_DNA"/>
</dbReference>
<feature type="transmembrane region" description="Helical" evidence="6">
    <location>
        <begin position="41"/>
        <end position="60"/>
    </location>
</feature>
<gene>
    <name evidence="8" type="ORF">E3U55_15105</name>
</gene>
<feature type="domain" description="Cardiolipin synthase N-terminal" evidence="7">
    <location>
        <begin position="21"/>
        <end position="62"/>
    </location>
</feature>
<organism evidence="8 9">
    <name type="scientific">Filobacillus milosensis</name>
    <dbReference type="NCBI Taxonomy" id="94137"/>
    <lineage>
        <taxon>Bacteria</taxon>
        <taxon>Bacillati</taxon>
        <taxon>Bacillota</taxon>
        <taxon>Bacilli</taxon>
        <taxon>Bacillales</taxon>
        <taxon>Bacillaceae</taxon>
        <taxon>Filobacillus</taxon>
    </lineage>
</organism>
<dbReference type="InterPro" id="IPR027379">
    <property type="entry name" value="CLS_N"/>
</dbReference>
<evidence type="ECO:0000256" key="1">
    <source>
        <dbReference type="ARBA" id="ARBA00004651"/>
    </source>
</evidence>
<evidence type="ECO:0000313" key="8">
    <source>
        <dbReference type="EMBL" id="TFB13890.1"/>
    </source>
</evidence>
<keyword evidence="5 6" id="KW-0472">Membrane</keyword>
<sequence length="64" mass="7393">MMISQDLILLLLPVLILQLLLLVIAIVDLIRIEETNGPKWMWALIIIFLNIIGPIIYFIIGRRP</sequence>
<proteinExistence type="predicted"/>
<evidence type="ECO:0000256" key="6">
    <source>
        <dbReference type="SAM" id="Phobius"/>
    </source>
</evidence>
<keyword evidence="3 6" id="KW-0812">Transmembrane</keyword>
<dbReference type="Proteomes" id="UP000297975">
    <property type="component" value="Unassembled WGS sequence"/>
</dbReference>
<accession>A0A4Y8IDC1</accession>